<evidence type="ECO:0000256" key="3">
    <source>
        <dbReference type="ARBA" id="ARBA00022741"/>
    </source>
</evidence>
<comment type="caution">
    <text evidence="7">The sequence shown here is derived from an EMBL/GenBank/DDBJ whole genome shotgun (WGS) entry which is preliminary data.</text>
</comment>
<evidence type="ECO:0000256" key="4">
    <source>
        <dbReference type="ARBA" id="ARBA00022840"/>
    </source>
</evidence>
<organism evidence="7 8">
    <name type="scientific">Siculibacillus lacustris</name>
    <dbReference type="NCBI Taxonomy" id="1549641"/>
    <lineage>
        <taxon>Bacteria</taxon>
        <taxon>Pseudomonadati</taxon>
        <taxon>Pseudomonadota</taxon>
        <taxon>Alphaproteobacteria</taxon>
        <taxon>Hyphomicrobiales</taxon>
        <taxon>Ancalomicrobiaceae</taxon>
        <taxon>Siculibacillus</taxon>
    </lineage>
</organism>
<dbReference type="CDD" id="cd03224">
    <property type="entry name" value="ABC_TM1139_LivF_branched"/>
    <property type="match status" value="1"/>
</dbReference>
<dbReference type="AlphaFoldDB" id="A0A4Q9VK31"/>
<dbReference type="InterPro" id="IPR027417">
    <property type="entry name" value="P-loop_NTPase"/>
</dbReference>
<evidence type="ECO:0000313" key="7">
    <source>
        <dbReference type="EMBL" id="TBW35489.1"/>
    </source>
</evidence>
<gene>
    <name evidence="7" type="ORF">EYW49_15800</name>
</gene>
<sequence length="239" mass="25768">MSKVLEVSDLTVAYGAIRAVRNVSFRVEPGELVTIVGANGAGKTTVLNALCGLRDIRGGRIRLGTTDITHLPPQDRVALGLSQVPEGRRLFPRMTVAENLEIGAYTRREAAAVAADLEWVLELFPRLRERGRQLAGTLSGGEQQMVAMGRAVMARPDVLVLDEPTMGLAPQIVDLVLDALRAINANGVTVLLVEQNAYRALEIADRAFVLESGEIVMTGTGAELLDHPDIRNAYLGYDA</sequence>
<dbReference type="OrthoDB" id="9806149at2"/>
<feature type="domain" description="ABC transporter" evidence="6">
    <location>
        <begin position="5"/>
        <end position="237"/>
    </location>
</feature>
<dbReference type="Proteomes" id="UP000292781">
    <property type="component" value="Unassembled WGS sequence"/>
</dbReference>
<dbReference type="PROSITE" id="PS00211">
    <property type="entry name" value="ABC_TRANSPORTER_1"/>
    <property type="match status" value="1"/>
</dbReference>
<keyword evidence="4 7" id="KW-0067">ATP-binding</keyword>
<evidence type="ECO:0000256" key="5">
    <source>
        <dbReference type="ARBA" id="ARBA00022970"/>
    </source>
</evidence>
<reference evidence="7 8" key="1">
    <citation type="submission" date="2019-02" db="EMBL/GenBank/DDBJ databases">
        <title>Siculibacillus lacustris gen. nov., sp. nov., a new rosette-forming bacterium isolated from a freshwater crater lake (Lake St. Ana, Romania).</title>
        <authorList>
            <person name="Felfoldi T."/>
            <person name="Marton Z."/>
            <person name="Szabo A."/>
            <person name="Mentes A."/>
            <person name="Boka K."/>
            <person name="Marialigeti K."/>
            <person name="Mathe I."/>
            <person name="Koncz M."/>
            <person name="Schumann P."/>
            <person name="Toth E."/>
        </authorList>
    </citation>
    <scope>NUCLEOTIDE SEQUENCE [LARGE SCALE GENOMIC DNA]</scope>
    <source>
        <strain evidence="7 8">SA-279</strain>
    </source>
</reference>
<keyword evidence="3" id="KW-0547">Nucleotide-binding</keyword>
<protein>
    <submittedName>
        <fullName evidence="7">ABC transporter ATP-binding protein</fullName>
    </submittedName>
</protein>
<evidence type="ECO:0000256" key="2">
    <source>
        <dbReference type="ARBA" id="ARBA00022448"/>
    </source>
</evidence>
<dbReference type="PROSITE" id="PS50893">
    <property type="entry name" value="ABC_TRANSPORTER_2"/>
    <property type="match status" value="1"/>
</dbReference>
<dbReference type="Pfam" id="PF00005">
    <property type="entry name" value="ABC_tran"/>
    <property type="match status" value="1"/>
</dbReference>
<evidence type="ECO:0000313" key="8">
    <source>
        <dbReference type="Proteomes" id="UP000292781"/>
    </source>
</evidence>
<evidence type="ECO:0000259" key="6">
    <source>
        <dbReference type="PROSITE" id="PS50893"/>
    </source>
</evidence>
<dbReference type="InterPro" id="IPR017871">
    <property type="entry name" value="ABC_transporter-like_CS"/>
</dbReference>
<dbReference type="PANTHER" id="PTHR43820">
    <property type="entry name" value="HIGH-AFFINITY BRANCHED-CHAIN AMINO ACID TRANSPORT ATP-BINDING PROTEIN LIVF"/>
    <property type="match status" value="1"/>
</dbReference>
<dbReference type="PIRSF" id="PIRSF039137">
    <property type="entry name" value="ABC_branched_ATPase"/>
    <property type="match status" value="1"/>
</dbReference>
<dbReference type="RefSeq" id="WP_131310566.1">
    <property type="nucleotide sequence ID" value="NZ_SJFN01000025.1"/>
</dbReference>
<evidence type="ECO:0000256" key="1">
    <source>
        <dbReference type="ARBA" id="ARBA00005417"/>
    </source>
</evidence>
<keyword evidence="5" id="KW-0029">Amino-acid transport</keyword>
<dbReference type="SMART" id="SM00382">
    <property type="entry name" value="AAA"/>
    <property type="match status" value="1"/>
</dbReference>
<keyword evidence="8" id="KW-1185">Reference proteome</keyword>
<dbReference type="InterPro" id="IPR030660">
    <property type="entry name" value="ABC_branched_ATPase_LivF/BraG"/>
</dbReference>
<dbReference type="InterPro" id="IPR003439">
    <property type="entry name" value="ABC_transporter-like_ATP-bd"/>
</dbReference>
<dbReference type="GO" id="GO:0016887">
    <property type="term" value="F:ATP hydrolysis activity"/>
    <property type="evidence" value="ECO:0007669"/>
    <property type="project" value="InterPro"/>
</dbReference>
<dbReference type="GO" id="GO:0015807">
    <property type="term" value="P:L-amino acid transport"/>
    <property type="evidence" value="ECO:0007669"/>
    <property type="project" value="TreeGrafter"/>
</dbReference>
<accession>A0A4Q9VK31</accession>
<dbReference type="PANTHER" id="PTHR43820:SF4">
    <property type="entry name" value="HIGH-AFFINITY BRANCHED-CHAIN AMINO ACID TRANSPORT ATP-BINDING PROTEIN LIVF"/>
    <property type="match status" value="1"/>
</dbReference>
<dbReference type="EMBL" id="SJFN01000025">
    <property type="protein sequence ID" value="TBW35489.1"/>
    <property type="molecule type" value="Genomic_DNA"/>
</dbReference>
<proteinExistence type="inferred from homology"/>
<dbReference type="GO" id="GO:0005524">
    <property type="term" value="F:ATP binding"/>
    <property type="evidence" value="ECO:0007669"/>
    <property type="project" value="UniProtKB-KW"/>
</dbReference>
<comment type="similarity">
    <text evidence="1">Belongs to the ABC transporter superfamily.</text>
</comment>
<dbReference type="InterPro" id="IPR052156">
    <property type="entry name" value="BCAA_Transport_ATP-bd_LivF"/>
</dbReference>
<dbReference type="SUPFAM" id="SSF52540">
    <property type="entry name" value="P-loop containing nucleoside triphosphate hydrolases"/>
    <property type="match status" value="1"/>
</dbReference>
<name>A0A4Q9VK31_9HYPH</name>
<dbReference type="InterPro" id="IPR003593">
    <property type="entry name" value="AAA+_ATPase"/>
</dbReference>
<dbReference type="Gene3D" id="3.40.50.300">
    <property type="entry name" value="P-loop containing nucleotide triphosphate hydrolases"/>
    <property type="match status" value="1"/>
</dbReference>
<keyword evidence="2" id="KW-0813">Transport</keyword>
<dbReference type="GO" id="GO:0015658">
    <property type="term" value="F:branched-chain amino acid transmembrane transporter activity"/>
    <property type="evidence" value="ECO:0007669"/>
    <property type="project" value="InterPro"/>
</dbReference>